<dbReference type="SUPFAM" id="SSF53448">
    <property type="entry name" value="Nucleotide-diphospho-sugar transferases"/>
    <property type="match status" value="1"/>
</dbReference>
<dbReference type="Proteomes" id="UP000236000">
    <property type="component" value="Unassembled WGS sequence"/>
</dbReference>
<dbReference type="AlphaFoldDB" id="A0A2N8HCE4"/>
<evidence type="ECO:0000313" key="2">
    <source>
        <dbReference type="Proteomes" id="UP000236000"/>
    </source>
</evidence>
<reference evidence="1 2" key="1">
    <citation type="journal article" date="2017" name="BMC Genomics">
        <title>Genome sequencing of 39 Akkermansia muciniphila isolates reveals its population structure, genomic and functional diverisity, and global distribution in mammalian gut microbiotas.</title>
        <authorList>
            <person name="Guo X."/>
            <person name="Li S."/>
            <person name="Zhang J."/>
            <person name="Wu F."/>
            <person name="Li X."/>
            <person name="Wu D."/>
            <person name="Zhang M."/>
            <person name="Ou Z."/>
            <person name="Jie Z."/>
            <person name="Yan Q."/>
            <person name="Li P."/>
            <person name="Yi J."/>
            <person name="Peng Y."/>
        </authorList>
    </citation>
    <scope>NUCLEOTIDE SEQUENCE [LARGE SCALE GENOMIC DNA]</scope>
    <source>
        <strain evidence="1 2">GP24</strain>
    </source>
</reference>
<dbReference type="InterPro" id="IPR029044">
    <property type="entry name" value="Nucleotide-diphossugar_trans"/>
</dbReference>
<dbReference type="RefSeq" id="WP_146016696.1">
    <property type="nucleotide sequence ID" value="NZ_PJKA01000012.1"/>
</dbReference>
<proteinExistence type="predicted"/>
<sequence length="538" mass="61527">MKCVFLQTTGETMEGLAEMNSLGFECVAYPSTQDTSSLRDTRYEEFAFFLGRVPDWTDTPKVRSLRASFARMLLDPAFEDDDFIIFGESDSTPTVDASVLRKAVEEEFLLHPEVDILRPFLELATGPSLPPTCPAHLRFEPLHTSPRTLDSPYVWGTHAVIIPVRSRRKIADLFLDWRLPIDTTIEAACAEGKLSMRITPHNLFYQKPRTSSINLSQEPGRNRRMALCLSSYKRPEDLQRQIFSMMNQSYGNFHLFVAVKGIPEFFVNTFIIPQFQHFIEAGKLTIRCFPNGNQLSNLLDTVRGIDTSGFELFLKIDDDDFYCRDYLKTINEFCETVPDGYSCYCSDWSWVLYKHGGVVSPQKEPFYVFGSSLVMSREVMEQVWKSETEPEIIRRIMAKYYGGEGHSRIAWSEDNFLHKLMMEFGCSNIAPFVSRKGMKHFLMVQRSNASVTRGGLVPGDAVQHVDVANASSPREMVLTLIHPEWMDTVRIYGQSSYRVSNGDRARVVRQTDSSITLGWEKWGEELFVQNPDGSYHLK</sequence>
<protein>
    <submittedName>
        <fullName evidence="1">Uncharacterized protein</fullName>
    </submittedName>
</protein>
<dbReference type="Gene3D" id="3.90.550.10">
    <property type="entry name" value="Spore Coat Polysaccharide Biosynthesis Protein SpsA, Chain A"/>
    <property type="match status" value="1"/>
</dbReference>
<dbReference type="OrthoDB" id="198749at2"/>
<accession>A0A2N8HCE4</accession>
<evidence type="ECO:0000313" key="1">
    <source>
        <dbReference type="EMBL" id="PNC17560.1"/>
    </source>
</evidence>
<comment type="caution">
    <text evidence="1">The sequence shown here is derived from an EMBL/GenBank/DDBJ whole genome shotgun (WGS) entry which is preliminary data.</text>
</comment>
<dbReference type="EMBL" id="PJKA01000012">
    <property type="protein sequence ID" value="PNC17560.1"/>
    <property type="molecule type" value="Genomic_DNA"/>
</dbReference>
<organism evidence="1 2">
    <name type="scientific">Akkermansia muciniphila</name>
    <dbReference type="NCBI Taxonomy" id="239935"/>
    <lineage>
        <taxon>Bacteria</taxon>
        <taxon>Pseudomonadati</taxon>
        <taxon>Verrucomicrobiota</taxon>
        <taxon>Verrucomicrobiia</taxon>
        <taxon>Verrucomicrobiales</taxon>
        <taxon>Akkermansiaceae</taxon>
        <taxon>Akkermansia</taxon>
    </lineage>
</organism>
<gene>
    <name evidence="1" type="ORF">CXU22_07335</name>
</gene>
<name>A0A2N8HCE4_9BACT</name>